<accession>A0A8H4VQJ1</accession>
<gene>
    <name evidence="3" type="ORF">G7Y89_g14901</name>
</gene>
<dbReference type="EMBL" id="JAAMPI010002104">
    <property type="protein sequence ID" value="KAF4618402.1"/>
    <property type="molecule type" value="Genomic_DNA"/>
</dbReference>
<dbReference type="Gene3D" id="3.40.50.300">
    <property type="entry name" value="P-loop containing nucleotide triphosphate hydrolases"/>
    <property type="match status" value="1"/>
</dbReference>
<dbReference type="PANTHER" id="PTHR36978:SF4">
    <property type="entry name" value="P-LOOP CONTAINING NUCLEOSIDE TRIPHOSPHATE HYDROLASE PROTEIN"/>
    <property type="match status" value="1"/>
</dbReference>
<keyword evidence="2" id="KW-1133">Transmembrane helix</keyword>
<sequence length="565" mass="60710">MLSALADALGLLGYKKVYHMRDVGKNQHQTKWIEALEAKFEGKGKDFGREEFDSFLSDYDCLSDYPAAIFPVELINAYPNAKIILTVRDEDLWYKSMMSTLWHQWSAPNPQPSPMRALSDKYHNLIWNGEFPKYGRQQFHEHNALVRSVAPKDRQITQFDRQYQSATMRLSQTPPSLLSLLLVALSNIETTHAWPLLGSLDFNFLAGRTTCASYCGAQYQFCCLSGESCTTNAANVASCVAATGGSEGGYAVYTTTWTETDLVLRTSTYSSYWASATAVASTVVSVATAAPSCITNLGETSCGSICCASDQNCAFAGSCTARPSSQGYGYGASSTYSAPLRPTSGGVVTATPSATTTQPFIAPATASGSTLPIASSGSSGLSSGAIAGIVIGTIAGVILLLVICFCCIVKAGWDGLLAIFGLGGRRRRDTERVEVIEERYSRHGSGTASRRQTHSGWFGGGGGRASRVSETRKKKSSGFGGLGAIGAGLLALAVILGLKRKSGEKEKPARSEISSSYYSYEDSYTGSSPTPAQMIEERDNREDREAPELHDPRGDRLYILLTTKI</sequence>
<evidence type="ECO:0000313" key="3">
    <source>
        <dbReference type="EMBL" id="KAF4618402.1"/>
    </source>
</evidence>
<dbReference type="OrthoDB" id="5425848at2759"/>
<dbReference type="Pfam" id="PF17784">
    <property type="entry name" value="Sulfotransfer_4"/>
    <property type="match status" value="1"/>
</dbReference>
<comment type="caution">
    <text evidence="3">The sequence shown here is derived from an EMBL/GenBank/DDBJ whole genome shotgun (WGS) entry which is preliminary data.</text>
</comment>
<organism evidence="3 4">
    <name type="scientific">Cudoniella acicularis</name>
    <dbReference type="NCBI Taxonomy" id="354080"/>
    <lineage>
        <taxon>Eukaryota</taxon>
        <taxon>Fungi</taxon>
        <taxon>Dikarya</taxon>
        <taxon>Ascomycota</taxon>
        <taxon>Pezizomycotina</taxon>
        <taxon>Leotiomycetes</taxon>
        <taxon>Helotiales</taxon>
        <taxon>Tricladiaceae</taxon>
        <taxon>Cudoniella</taxon>
    </lineage>
</organism>
<dbReference type="AlphaFoldDB" id="A0A8H4VQJ1"/>
<feature type="compositionally biased region" description="Basic and acidic residues" evidence="1">
    <location>
        <begin position="535"/>
        <end position="554"/>
    </location>
</feature>
<dbReference type="InterPro" id="IPR027417">
    <property type="entry name" value="P-loop_NTPase"/>
</dbReference>
<keyword evidence="2" id="KW-0812">Transmembrane</keyword>
<keyword evidence="2" id="KW-0472">Membrane</keyword>
<proteinExistence type="predicted"/>
<reference evidence="3 4" key="1">
    <citation type="submission" date="2020-03" db="EMBL/GenBank/DDBJ databases">
        <title>Draft Genome Sequence of Cudoniella acicularis.</title>
        <authorList>
            <person name="Buettner E."/>
            <person name="Kellner H."/>
        </authorList>
    </citation>
    <scope>NUCLEOTIDE SEQUENCE [LARGE SCALE GENOMIC DNA]</scope>
    <source>
        <strain evidence="3 4">DSM 108380</strain>
    </source>
</reference>
<feature type="transmembrane region" description="Helical" evidence="2">
    <location>
        <begin position="385"/>
        <end position="409"/>
    </location>
</feature>
<feature type="region of interest" description="Disordered" evidence="1">
    <location>
        <begin position="505"/>
        <end position="554"/>
    </location>
</feature>
<dbReference type="Proteomes" id="UP000566819">
    <property type="component" value="Unassembled WGS sequence"/>
</dbReference>
<feature type="region of interest" description="Disordered" evidence="1">
    <location>
        <begin position="443"/>
        <end position="472"/>
    </location>
</feature>
<feature type="compositionally biased region" description="Low complexity" evidence="1">
    <location>
        <begin position="511"/>
        <end position="528"/>
    </location>
</feature>
<feature type="transmembrane region" description="Helical" evidence="2">
    <location>
        <begin position="479"/>
        <end position="498"/>
    </location>
</feature>
<dbReference type="InterPro" id="IPR040632">
    <property type="entry name" value="Sulfotransfer_4"/>
</dbReference>
<dbReference type="PANTHER" id="PTHR36978">
    <property type="entry name" value="P-LOOP CONTAINING NUCLEOTIDE TRIPHOSPHATE HYDROLASE"/>
    <property type="match status" value="1"/>
</dbReference>
<name>A0A8H4VQJ1_9HELO</name>
<protein>
    <submittedName>
        <fullName evidence="3">Uncharacterized protein</fullName>
    </submittedName>
</protein>
<dbReference type="SUPFAM" id="SSF52540">
    <property type="entry name" value="P-loop containing nucleoside triphosphate hydrolases"/>
    <property type="match status" value="1"/>
</dbReference>
<evidence type="ECO:0000256" key="2">
    <source>
        <dbReference type="SAM" id="Phobius"/>
    </source>
</evidence>
<evidence type="ECO:0000313" key="4">
    <source>
        <dbReference type="Proteomes" id="UP000566819"/>
    </source>
</evidence>
<keyword evidence="4" id="KW-1185">Reference proteome</keyword>
<evidence type="ECO:0000256" key="1">
    <source>
        <dbReference type="SAM" id="MobiDB-lite"/>
    </source>
</evidence>